<evidence type="ECO:0000256" key="1">
    <source>
        <dbReference type="SAM" id="MobiDB-lite"/>
    </source>
</evidence>
<proteinExistence type="predicted"/>
<feature type="compositionally biased region" description="Basic and acidic residues" evidence="1">
    <location>
        <begin position="13"/>
        <end position="28"/>
    </location>
</feature>
<sequence>MESSQRLVTSGLGERDAQADAWRMEDGGWRLAEMDDGTAEVRPETRDQKKPESGPWEEASRVKY</sequence>
<feature type="region of interest" description="Disordered" evidence="1">
    <location>
        <begin position="1"/>
        <end position="64"/>
    </location>
</feature>
<dbReference type="EMBL" id="MTYI01000111">
    <property type="protein sequence ID" value="PNP52225.1"/>
    <property type="molecule type" value="Genomic_DNA"/>
</dbReference>
<evidence type="ECO:0000313" key="2">
    <source>
        <dbReference type="EMBL" id="PNP52225.1"/>
    </source>
</evidence>
<gene>
    <name evidence="2" type="ORF">THARTR1_07434</name>
</gene>
<evidence type="ECO:0000313" key="3">
    <source>
        <dbReference type="Proteomes" id="UP000236290"/>
    </source>
</evidence>
<protein>
    <submittedName>
        <fullName evidence="2">Uncharacterized protein</fullName>
    </submittedName>
</protein>
<feature type="compositionally biased region" description="Basic and acidic residues" evidence="1">
    <location>
        <begin position="39"/>
        <end position="64"/>
    </location>
</feature>
<reference evidence="2 3" key="1">
    <citation type="submission" date="2017-02" db="EMBL/GenBank/DDBJ databases">
        <title>Genomes of Trichoderma spp. with biocontrol activity.</title>
        <authorList>
            <person name="Gardiner D."/>
            <person name="Kazan K."/>
            <person name="Vos C."/>
            <person name="Harvey P."/>
        </authorList>
    </citation>
    <scope>NUCLEOTIDE SEQUENCE [LARGE SCALE GENOMIC DNA]</scope>
    <source>
        <strain evidence="2 3">Tr1</strain>
    </source>
</reference>
<name>A0A2K0U374_TRIHA</name>
<organism evidence="2 3">
    <name type="scientific">Trichoderma harzianum</name>
    <name type="common">Hypocrea lixii</name>
    <dbReference type="NCBI Taxonomy" id="5544"/>
    <lineage>
        <taxon>Eukaryota</taxon>
        <taxon>Fungi</taxon>
        <taxon>Dikarya</taxon>
        <taxon>Ascomycota</taxon>
        <taxon>Pezizomycotina</taxon>
        <taxon>Sordariomycetes</taxon>
        <taxon>Hypocreomycetidae</taxon>
        <taxon>Hypocreales</taxon>
        <taxon>Hypocreaceae</taxon>
        <taxon>Trichoderma</taxon>
    </lineage>
</organism>
<dbReference type="AlphaFoldDB" id="A0A2K0U374"/>
<dbReference type="Proteomes" id="UP000236290">
    <property type="component" value="Unassembled WGS sequence"/>
</dbReference>
<comment type="caution">
    <text evidence="2">The sequence shown here is derived from an EMBL/GenBank/DDBJ whole genome shotgun (WGS) entry which is preliminary data.</text>
</comment>
<accession>A0A2K0U374</accession>